<comment type="caution">
    <text evidence="3">The sequence shown here is derived from an EMBL/GenBank/DDBJ whole genome shotgun (WGS) entry which is preliminary data.</text>
</comment>
<gene>
    <name evidence="3" type="ORF">JIN81_14495</name>
</gene>
<dbReference type="EMBL" id="JAENII010000012">
    <property type="protein sequence ID" value="MBK1828240.1"/>
    <property type="molecule type" value="Genomic_DNA"/>
</dbReference>
<feature type="signal peptide" evidence="2">
    <location>
        <begin position="1"/>
        <end position="27"/>
    </location>
</feature>
<name>A0A934RH53_9BACT</name>
<evidence type="ECO:0000256" key="1">
    <source>
        <dbReference type="SAM" id="MobiDB-lite"/>
    </source>
</evidence>
<keyword evidence="4" id="KW-1185">Reference proteome</keyword>
<accession>A0A934RH53</accession>
<sequence length="58" mass="6530">MRIIRRRVVIMIMRVVMTLAGTLDRHAADLCTQRLNQHTTAHSSDGAEKDEAGDQAMH</sequence>
<protein>
    <submittedName>
        <fullName evidence="3">Uncharacterized protein</fullName>
    </submittedName>
</protein>
<organism evidence="3 4">
    <name type="scientific">Haloferula rosea</name>
    <dbReference type="NCBI Taxonomy" id="490093"/>
    <lineage>
        <taxon>Bacteria</taxon>
        <taxon>Pseudomonadati</taxon>
        <taxon>Verrucomicrobiota</taxon>
        <taxon>Verrucomicrobiia</taxon>
        <taxon>Verrucomicrobiales</taxon>
        <taxon>Verrucomicrobiaceae</taxon>
        <taxon>Haloferula</taxon>
    </lineage>
</organism>
<dbReference type="RefSeq" id="WP_234044982.1">
    <property type="nucleotide sequence ID" value="NZ_JAENII010000012.1"/>
</dbReference>
<reference evidence="3" key="1">
    <citation type="submission" date="2021-01" db="EMBL/GenBank/DDBJ databases">
        <title>Modified the classification status of verrucomicrobia.</title>
        <authorList>
            <person name="Feng X."/>
        </authorList>
    </citation>
    <scope>NUCLEOTIDE SEQUENCE</scope>
    <source>
        <strain evidence="3">KCTC 22201</strain>
    </source>
</reference>
<evidence type="ECO:0000313" key="3">
    <source>
        <dbReference type="EMBL" id="MBK1828240.1"/>
    </source>
</evidence>
<feature type="chain" id="PRO_5037274564" evidence="2">
    <location>
        <begin position="28"/>
        <end position="58"/>
    </location>
</feature>
<keyword evidence="2" id="KW-0732">Signal</keyword>
<dbReference type="AlphaFoldDB" id="A0A934RH53"/>
<proteinExistence type="predicted"/>
<dbReference type="Proteomes" id="UP000658278">
    <property type="component" value="Unassembled WGS sequence"/>
</dbReference>
<evidence type="ECO:0000256" key="2">
    <source>
        <dbReference type="SAM" id="SignalP"/>
    </source>
</evidence>
<feature type="region of interest" description="Disordered" evidence="1">
    <location>
        <begin position="37"/>
        <end position="58"/>
    </location>
</feature>
<feature type="compositionally biased region" description="Basic and acidic residues" evidence="1">
    <location>
        <begin position="45"/>
        <end position="58"/>
    </location>
</feature>
<evidence type="ECO:0000313" key="4">
    <source>
        <dbReference type="Proteomes" id="UP000658278"/>
    </source>
</evidence>